<reference evidence="1 2" key="1">
    <citation type="submission" date="2021-06" db="EMBL/GenBank/DDBJ databases">
        <authorList>
            <person name="Kallberg Y."/>
            <person name="Tangrot J."/>
            <person name="Rosling A."/>
        </authorList>
    </citation>
    <scope>NUCLEOTIDE SEQUENCE [LARGE SCALE GENOMIC DNA]</scope>
    <source>
        <strain evidence="1 2">120-4 pot B 10/14</strain>
    </source>
</reference>
<feature type="non-terminal residue" evidence="1">
    <location>
        <position position="366"/>
    </location>
</feature>
<gene>
    <name evidence="1" type="ORF">GMARGA_LOCUS8469</name>
</gene>
<accession>A0ABN7UMJ4</accession>
<dbReference type="Proteomes" id="UP000789901">
    <property type="component" value="Unassembled WGS sequence"/>
</dbReference>
<keyword evidence="2" id="KW-1185">Reference proteome</keyword>
<organism evidence="1 2">
    <name type="scientific">Gigaspora margarita</name>
    <dbReference type="NCBI Taxonomy" id="4874"/>
    <lineage>
        <taxon>Eukaryota</taxon>
        <taxon>Fungi</taxon>
        <taxon>Fungi incertae sedis</taxon>
        <taxon>Mucoromycota</taxon>
        <taxon>Glomeromycotina</taxon>
        <taxon>Glomeromycetes</taxon>
        <taxon>Diversisporales</taxon>
        <taxon>Gigasporaceae</taxon>
        <taxon>Gigaspora</taxon>
    </lineage>
</organism>
<name>A0ABN7UMJ4_GIGMA</name>
<comment type="caution">
    <text evidence="1">The sequence shown here is derived from an EMBL/GenBank/DDBJ whole genome shotgun (WGS) entry which is preliminary data.</text>
</comment>
<sequence>MIQQIKNDNFTLELEKWTNDYIKLFPYNFIEKLQFDGTMLSNHSCKAFSEKHNKIMVLNQIGFSKNYSLDCFINDLMQYKNVELHENILKLVDLNNINFNDNEEVFTDHDKNVENKDKSVSETEDLDTVKLLKNYTELYNDIVKELSLISSIIATLKKALNEDKLLNNQNNILSSLLTLNIVKSNSLSSKISNRQVNNEKILYDLNQLFITQFNINGISKNTLTSMIYNIMKYIDNNKQNANDIFKQYYNHQNRFYFTSIIGFFYEYGIGTTINYFKAFEMYKQSSDDFCPTSNNFTNNLLKDNQIIGLISLDYRIRTNKIENASEIKLTLPADVILRFTLIIFIINDTSTTVFFKHLLPAIFEQM</sequence>
<protein>
    <submittedName>
        <fullName evidence="1">9313_t:CDS:1</fullName>
    </submittedName>
</protein>
<evidence type="ECO:0000313" key="1">
    <source>
        <dbReference type="EMBL" id="CAG8633708.1"/>
    </source>
</evidence>
<evidence type="ECO:0000313" key="2">
    <source>
        <dbReference type="Proteomes" id="UP000789901"/>
    </source>
</evidence>
<proteinExistence type="predicted"/>
<dbReference type="EMBL" id="CAJVQB010004361">
    <property type="protein sequence ID" value="CAG8633708.1"/>
    <property type="molecule type" value="Genomic_DNA"/>
</dbReference>
<dbReference type="SUPFAM" id="SSF81901">
    <property type="entry name" value="HCP-like"/>
    <property type="match status" value="1"/>
</dbReference>